<dbReference type="InterPro" id="IPR008965">
    <property type="entry name" value="CBM2/CBM3_carb-bd_dom_sf"/>
</dbReference>
<accession>A0A4R4P435</accession>
<name>A0A4R4P435_9ACTN</name>
<keyword evidence="2" id="KW-0378">Hydrolase</keyword>
<dbReference type="GO" id="GO:0005975">
    <property type="term" value="P:carbohydrate metabolic process"/>
    <property type="evidence" value="ECO:0007669"/>
    <property type="project" value="InterPro"/>
</dbReference>
<dbReference type="EMBL" id="SMJW01000038">
    <property type="protein sequence ID" value="TDC17128.1"/>
    <property type="molecule type" value="Genomic_DNA"/>
</dbReference>
<dbReference type="PANTHER" id="PTHR10587:SF133">
    <property type="entry name" value="CHITIN DEACETYLASE 1-RELATED"/>
    <property type="match status" value="1"/>
</dbReference>
<dbReference type="AlphaFoldDB" id="A0A4R4P435"/>
<evidence type="ECO:0000256" key="2">
    <source>
        <dbReference type="ARBA" id="ARBA00022801"/>
    </source>
</evidence>
<dbReference type="Gene3D" id="2.60.40.290">
    <property type="match status" value="1"/>
</dbReference>
<dbReference type="SUPFAM" id="SSF49384">
    <property type="entry name" value="Carbohydrate-binding domain"/>
    <property type="match status" value="1"/>
</dbReference>
<dbReference type="OrthoDB" id="3521160at2"/>
<feature type="domain" description="CBM2" evidence="4">
    <location>
        <begin position="263"/>
        <end position="355"/>
    </location>
</feature>
<evidence type="ECO:0000259" key="5">
    <source>
        <dbReference type="PROSITE" id="PS51677"/>
    </source>
</evidence>
<dbReference type="GO" id="GO:0046872">
    <property type="term" value="F:metal ion binding"/>
    <property type="evidence" value="ECO:0007669"/>
    <property type="project" value="UniProtKB-KW"/>
</dbReference>
<gene>
    <name evidence="6" type="ORF">E1284_10285</name>
</gene>
<reference evidence="6 7" key="1">
    <citation type="submission" date="2019-03" db="EMBL/GenBank/DDBJ databases">
        <title>Draft genome sequences of novel Actinobacteria.</title>
        <authorList>
            <person name="Sahin N."/>
            <person name="Ay H."/>
            <person name="Saygin H."/>
        </authorList>
    </citation>
    <scope>NUCLEOTIDE SEQUENCE [LARGE SCALE GENOMIC DNA]</scope>
    <source>
        <strain evidence="6 7">DSM 45347</strain>
    </source>
</reference>
<keyword evidence="1" id="KW-0479">Metal-binding</keyword>
<dbReference type="PANTHER" id="PTHR10587">
    <property type="entry name" value="GLYCOSYL TRANSFERASE-RELATED"/>
    <property type="match status" value="1"/>
</dbReference>
<sequence length="355" mass="37405">MTQHAPPLGGFRRRSSGTRRPLILAAVLTLAAAFLVSLSATTGLAAQRGAAAVPLAADNCSAGYVGLTYDDGPTSGFTSTLLSTLQQNGVRATLFNIGQNAQNNPSLVSAEKNAGMWIGNHSWTHPHLTQMSQSQMLSELQRTQQAIQQTTGTAPKLFRPPYGETNSTLRAVEQQLGLTEVIWDVDSQDWNGASTAQIVQRAGQLQNGQVILMHDGYNTTIQAIPQIVANLKSRNLCPGMISPSTGRAVAPDGSGGGSTTPPGGGGGDTCTAQISQGQQWSDRFNLSVTISGTSTWIATVTVHSPQKIIATWNGSPTWDASGNVMTMRPNGSGNTFGFTIQHNGNWTWPTVSCSA</sequence>
<dbReference type="PROSITE" id="PS51677">
    <property type="entry name" value="NODB"/>
    <property type="match status" value="1"/>
</dbReference>
<dbReference type="GO" id="GO:0030247">
    <property type="term" value="F:polysaccharide binding"/>
    <property type="evidence" value="ECO:0007669"/>
    <property type="project" value="UniProtKB-UniRule"/>
</dbReference>
<evidence type="ECO:0000313" key="6">
    <source>
        <dbReference type="EMBL" id="TDC17128.1"/>
    </source>
</evidence>
<organism evidence="6 7">
    <name type="scientific">Actinomadura bangladeshensis</name>
    <dbReference type="NCBI Taxonomy" id="453573"/>
    <lineage>
        <taxon>Bacteria</taxon>
        <taxon>Bacillati</taxon>
        <taxon>Actinomycetota</taxon>
        <taxon>Actinomycetes</taxon>
        <taxon>Streptosporangiales</taxon>
        <taxon>Thermomonosporaceae</taxon>
        <taxon>Actinomadura</taxon>
    </lineage>
</organism>
<evidence type="ECO:0000313" key="7">
    <source>
        <dbReference type="Proteomes" id="UP000295431"/>
    </source>
</evidence>
<feature type="region of interest" description="Disordered" evidence="3">
    <location>
        <begin position="246"/>
        <end position="271"/>
    </location>
</feature>
<keyword evidence="7" id="KW-1185">Reference proteome</keyword>
<comment type="caution">
    <text evidence="6">The sequence shown here is derived from an EMBL/GenBank/DDBJ whole genome shotgun (WGS) entry which is preliminary data.</text>
</comment>
<dbReference type="InterPro" id="IPR011330">
    <property type="entry name" value="Glyco_hydro/deAcase_b/a-brl"/>
</dbReference>
<dbReference type="InterPro" id="IPR012291">
    <property type="entry name" value="CBM2_carb-bd_dom_sf"/>
</dbReference>
<dbReference type="GO" id="GO:0016020">
    <property type="term" value="C:membrane"/>
    <property type="evidence" value="ECO:0007669"/>
    <property type="project" value="TreeGrafter"/>
</dbReference>
<dbReference type="Proteomes" id="UP000295431">
    <property type="component" value="Unassembled WGS sequence"/>
</dbReference>
<dbReference type="PROSITE" id="PS51173">
    <property type="entry name" value="CBM2"/>
    <property type="match status" value="1"/>
</dbReference>
<dbReference type="RefSeq" id="WP_131938796.1">
    <property type="nucleotide sequence ID" value="NZ_SMJW01000038.1"/>
</dbReference>
<dbReference type="SMART" id="SM00637">
    <property type="entry name" value="CBD_II"/>
    <property type="match status" value="1"/>
</dbReference>
<feature type="domain" description="NodB homology" evidence="5">
    <location>
        <begin position="63"/>
        <end position="239"/>
    </location>
</feature>
<evidence type="ECO:0000256" key="1">
    <source>
        <dbReference type="ARBA" id="ARBA00022723"/>
    </source>
</evidence>
<dbReference type="SUPFAM" id="SSF88713">
    <property type="entry name" value="Glycoside hydrolase/deacetylase"/>
    <property type="match status" value="1"/>
</dbReference>
<proteinExistence type="predicted"/>
<dbReference type="CDD" id="cd10953">
    <property type="entry name" value="CE4_SlAXE_like"/>
    <property type="match status" value="1"/>
</dbReference>
<feature type="compositionally biased region" description="Gly residues" evidence="3">
    <location>
        <begin position="253"/>
        <end position="268"/>
    </location>
</feature>
<dbReference type="Gene3D" id="3.20.20.370">
    <property type="entry name" value="Glycoside hydrolase/deacetylase"/>
    <property type="match status" value="1"/>
</dbReference>
<dbReference type="InterPro" id="IPR050248">
    <property type="entry name" value="Polysacc_deacetylase_ArnD"/>
</dbReference>
<protein>
    <submittedName>
        <fullName evidence="6">Polysaccharide deacetylase</fullName>
    </submittedName>
</protein>
<evidence type="ECO:0000256" key="3">
    <source>
        <dbReference type="SAM" id="MobiDB-lite"/>
    </source>
</evidence>
<dbReference type="GO" id="GO:0016810">
    <property type="term" value="F:hydrolase activity, acting on carbon-nitrogen (but not peptide) bonds"/>
    <property type="evidence" value="ECO:0007669"/>
    <property type="project" value="InterPro"/>
</dbReference>
<dbReference type="GO" id="GO:0004553">
    <property type="term" value="F:hydrolase activity, hydrolyzing O-glycosyl compounds"/>
    <property type="evidence" value="ECO:0007669"/>
    <property type="project" value="InterPro"/>
</dbReference>
<evidence type="ECO:0000259" key="4">
    <source>
        <dbReference type="PROSITE" id="PS51173"/>
    </source>
</evidence>
<dbReference type="InterPro" id="IPR001919">
    <property type="entry name" value="CBD2"/>
</dbReference>
<dbReference type="InterPro" id="IPR002509">
    <property type="entry name" value="NODB_dom"/>
</dbReference>
<dbReference type="Pfam" id="PF01522">
    <property type="entry name" value="Polysacc_deac_1"/>
    <property type="match status" value="1"/>
</dbReference>